<comment type="similarity">
    <text evidence="2 9 10">Belongs to the CRISPR-associated endoribonuclease Cas2 protein family.</text>
</comment>
<sequence length="96" mass="10798">MELLITYDIDTTTPEGERRLRRVATTCEGHGHRVQKSVFEIICTPAQRLTLEDTLTTLINPQTDSIRIYQLDRGTFTNTTHLGNATTPPHHGALIL</sequence>
<dbReference type="InterPro" id="IPR019199">
    <property type="entry name" value="Virulence_VapD/CRISPR_Cas2"/>
</dbReference>
<dbReference type="HAMAP" id="MF_01471">
    <property type="entry name" value="Cas2"/>
    <property type="match status" value="1"/>
</dbReference>
<evidence type="ECO:0000256" key="5">
    <source>
        <dbReference type="ARBA" id="ARBA00022759"/>
    </source>
</evidence>
<accession>A0ABW0ERP8</accession>
<evidence type="ECO:0000313" key="12">
    <source>
        <dbReference type="Proteomes" id="UP001596157"/>
    </source>
</evidence>
<comment type="cofactor">
    <cofactor evidence="1 9">
        <name>Mg(2+)</name>
        <dbReference type="ChEBI" id="CHEBI:18420"/>
    </cofactor>
</comment>
<evidence type="ECO:0000256" key="6">
    <source>
        <dbReference type="ARBA" id="ARBA00022801"/>
    </source>
</evidence>
<gene>
    <name evidence="9 11" type="primary">cas2</name>
    <name evidence="11" type="ORF">ACFPM7_17435</name>
</gene>
<dbReference type="Pfam" id="PF09827">
    <property type="entry name" value="CRISPR_Cas2"/>
    <property type="match status" value="1"/>
</dbReference>
<dbReference type="EMBL" id="JBHSKF010000008">
    <property type="protein sequence ID" value="MFC5288841.1"/>
    <property type="molecule type" value="Genomic_DNA"/>
</dbReference>
<keyword evidence="5 9" id="KW-0255">Endonuclease</keyword>
<evidence type="ECO:0000256" key="8">
    <source>
        <dbReference type="ARBA" id="ARBA00023118"/>
    </source>
</evidence>
<dbReference type="PANTHER" id="PTHR34405:SF3">
    <property type="entry name" value="CRISPR-ASSOCIATED ENDORIBONUCLEASE CAS2 3"/>
    <property type="match status" value="1"/>
</dbReference>
<name>A0ABW0ERP8_9PSEU</name>
<dbReference type="InterPro" id="IPR021127">
    <property type="entry name" value="CRISPR_associated_Cas2"/>
</dbReference>
<evidence type="ECO:0000256" key="1">
    <source>
        <dbReference type="ARBA" id="ARBA00001946"/>
    </source>
</evidence>
<keyword evidence="12" id="KW-1185">Reference proteome</keyword>
<comment type="function">
    <text evidence="9">CRISPR (clustered regularly interspaced short palindromic repeat), is an adaptive immune system that provides protection against mobile genetic elements (viruses, transposable elements and conjugative plasmids). CRISPR clusters contain sequences complementary to antecedent mobile elements and target invading nucleic acids. CRISPR clusters are transcribed and processed into CRISPR RNA (crRNA). Functions as a ssRNA-specific endoribonuclease. Involved in the integration of spacer DNA into the CRISPR cassette.</text>
</comment>
<reference evidence="12" key="1">
    <citation type="journal article" date="2019" name="Int. J. Syst. Evol. Microbiol.">
        <title>The Global Catalogue of Microorganisms (GCM) 10K type strain sequencing project: providing services to taxonomists for standard genome sequencing and annotation.</title>
        <authorList>
            <consortium name="The Broad Institute Genomics Platform"/>
            <consortium name="The Broad Institute Genome Sequencing Center for Infectious Disease"/>
            <person name="Wu L."/>
            <person name="Ma J."/>
        </authorList>
    </citation>
    <scope>NUCLEOTIDE SEQUENCE [LARGE SCALE GENOMIC DNA]</scope>
    <source>
        <strain evidence="12">CCUG 59778</strain>
    </source>
</reference>
<keyword evidence="8 9" id="KW-0051">Antiviral defense</keyword>
<dbReference type="PIRSF" id="PIRSF032582">
    <property type="entry name" value="Cas2"/>
    <property type="match status" value="1"/>
</dbReference>
<keyword evidence="6 9" id="KW-0378">Hydrolase</keyword>
<dbReference type="Gene3D" id="3.30.70.240">
    <property type="match status" value="1"/>
</dbReference>
<organism evidence="11 12">
    <name type="scientific">Actinokineospora guangxiensis</name>
    <dbReference type="NCBI Taxonomy" id="1490288"/>
    <lineage>
        <taxon>Bacteria</taxon>
        <taxon>Bacillati</taxon>
        <taxon>Actinomycetota</taxon>
        <taxon>Actinomycetes</taxon>
        <taxon>Pseudonocardiales</taxon>
        <taxon>Pseudonocardiaceae</taxon>
        <taxon>Actinokineospora</taxon>
    </lineage>
</organism>
<evidence type="ECO:0000256" key="4">
    <source>
        <dbReference type="ARBA" id="ARBA00022723"/>
    </source>
</evidence>
<dbReference type="GO" id="GO:0004519">
    <property type="term" value="F:endonuclease activity"/>
    <property type="evidence" value="ECO:0007669"/>
    <property type="project" value="UniProtKB-KW"/>
</dbReference>
<evidence type="ECO:0000256" key="9">
    <source>
        <dbReference type="HAMAP-Rule" id="MF_01471"/>
    </source>
</evidence>
<dbReference type="PANTHER" id="PTHR34405">
    <property type="entry name" value="CRISPR-ASSOCIATED ENDORIBONUCLEASE CAS2"/>
    <property type="match status" value="1"/>
</dbReference>
<evidence type="ECO:0000313" key="11">
    <source>
        <dbReference type="EMBL" id="MFC5288841.1"/>
    </source>
</evidence>
<evidence type="ECO:0000256" key="10">
    <source>
        <dbReference type="PIRNR" id="PIRNR032582"/>
    </source>
</evidence>
<dbReference type="NCBIfam" id="TIGR01573">
    <property type="entry name" value="cas2"/>
    <property type="match status" value="1"/>
</dbReference>
<feature type="binding site" evidence="9">
    <location>
        <position position="8"/>
    </location>
    <ligand>
        <name>Mg(2+)</name>
        <dbReference type="ChEBI" id="CHEBI:18420"/>
        <note>catalytic</note>
    </ligand>
</feature>
<dbReference type="EC" id="3.1.-.-" evidence="9"/>
<dbReference type="SUPFAM" id="SSF143430">
    <property type="entry name" value="TTP0101/SSO1404-like"/>
    <property type="match status" value="1"/>
</dbReference>
<dbReference type="CDD" id="cd09725">
    <property type="entry name" value="Cas2_I_II_III"/>
    <property type="match status" value="1"/>
</dbReference>
<comment type="subunit">
    <text evidence="9">Homodimer, forms a heterotetramer with a Cas1 homodimer.</text>
</comment>
<dbReference type="RefSeq" id="WP_378248693.1">
    <property type="nucleotide sequence ID" value="NZ_JBHSKF010000008.1"/>
</dbReference>
<comment type="caution">
    <text evidence="11">The sequence shown here is derived from an EMBL/GenBank/DDBJ whole genome shotgun (WGS) entry which is preliminary data.</text>
</comment>
<evidence type="ECO:0000256" key="3">
    <source>
        <dbReference type="ARBA" id="ARBA00022722"/>
    </source>
</evidence>
<protein>
    <recommendedName>
        <fullName evidence="9">CRISPR-associated endoribonuclease Cas2</fullName>
        <ecNumber evidence="9">3.1.-.-</ecNumber>
    </recommendedName>
</protein>
<keyword evidence="4 9" id="KW-0479">Metal-binding</keyword>
<keyword evidence="7 9" id="KW-0460">Magnesium</keyword>
<dbReference type="Proteomes" id="UP001596157">
    <property type="component" value="Unassembled WGS sequence"/>
</dbReference>
<proteinExistence type="inferred from homology"/>
<evidence type="ECO:0000256" key="7">
    <source>
        <dbReference type="ARBA" id="ARBA00022842"/>
    </source>
</evidence>
<keyword evidence="3 9" id="KW-0540">Nuclease</keyword>
<evidence type="ECO:0000256" key="2">
    <source>
        <dbReference type="ARBA" id="ARBA00009959"/>
    </source>
</evidence>